<dbReference type="EMBL" id="JABCKV010000001">
    <property type="protein sequence ID" value="KAG5649011.1"/>
    <property type="molecule type" value="Genomic_DNA"/>
</dbReference>
<dbReference type="OrthoDB" id="3515175at2759"/>
<organism evidence="1 2">
    <name type="scientific">Asterophora parasitica</name>
    <dbReference type="NCBI Taxonomy" id="117018"/>
    <lineage>
        <taxon>Eukaryota</taxon>
        <taxon>Fungi</taxon>
        <taxon>Dikarya</taxon>
        <taxon>Basidiomycota</taxon>
        <taxon>Agaricomycotina</taxon>
        <taxon>Agaricomycetes</taxon>
        <taxon>Agaricomycetidae</taxon>
        <taxon>Agaricales</taxon>
        <taxon>Tricholomatineae</taxon>
        <taxon>Lyophyllaceae</taxon>
        <taxon>Asterophora</taxon>
    </lineage>
</organism>
<sequence>MITALIAELDDARLVTLDMLAEAWPGEYEAKGETAHIDSSAPPAELPSPSLVDLSLGPAVDRALLLKQTEDTEHLLPGKAQAIVDILKAHNPFPILALRQISEDAVDLSKYYLSPEQIGTLLGDFPNIQFSNLLSRAPSSVRPNDAPNDAITHYEIDLVLGLKDWLLETEKQGHRPVPASAVEALEAVIGKLWETSEYKLMETKDAQVFCQTDEAYTMFQKRFRF</sequence>
<protein>
    <submittedName>
        <fullName evidence="1">Uncharacterized protein</fullName>
    </submittedName>
</protein>
<reference evidence="1" key="1">
    <citation type="submission" date="2020-07" db="EMBL/GenBank/DDBJ databases">
        <authorList>
            <person name="Nieuwenhuis M."/>
            <person name="Van De Peppel L.J.J."/>
        </authorList>
    </citation>
    <scope>NUCLEOTIDE SEQUENCE</scope>
    <source>
        <strain evidence="1">AP01</strain>
        <tissue evidence="1">Mycelium</tissue>
    </source>
</reference>
<name>A0A9P7GFI0_9AGAR</name>
<dbReference type="Proteomes" id="UP000775547">
    <property type="component" value="Unassembled WGS sequence"/>
</dbReference>
<keyword evidence="2" id="KW-1185">Reference proteome</keyword>
<evidence type="ECO:0000313" key="1">
    <source>
        <dbReference type="EMBL" id="KAG5649011.1"/>
    </source>
</evidence>
<accession>A0A9P7GFI0</accession>
<dbReference type="AlphaFoldDB" id="A0A9P7GFI0"/>
<comment type="caution">
    <text evidence="1">The sequence shown here is derived from an EMBL/GenBank/DDBJ whole genome shotgun (WGS) entry which is preliminary data.</text>
</comment>
<proteinExistence type="predicted"/>
<gene>
    <name evidence="1" type="ORF">DXG03_000360</name>
</gene>
<reference evidence="1" key="2">
    <citation type="submission" date="2021-10" db="EMBL/GenBank/DDBJ databases">
        <title>Phylogenomics reveals ancestral predisposition of the termite-cultivated fungus Termitomyces towards a domesticated lifestyle.</title>
        <authorList>
            <person name="Auxier B."/>
            <person name="Grum-Grzhimaylo A."/>
            <person name="Cardenas M.E."/>
            <person name="Lodge J.D."/>
            <person name="Laessoe T."/>
            <person name="Pedersen O."/>
            <person name="Smith M.E."/>
            <person name="Kuyper T.W."/>
            <person name="Franco-Molano E.A."/>
            <person name="Baroni T.J."/>
            <person name="Aanen D.K."/>
        </authorList>
    </citation>
    <scope>NUCLEOTIDE SEQUENCE</scope>
    <source>
        <strain evidence="1">AP01</strain>
        <tissue evidence="1">Mycelium</tissue>
    </source>
</reference>
<evidence type="ECO:0000313" key="2">
    <source>
        <dbReference type="Proteomes" id="UP000775547"/>
    </source>
</evidence>